<dbReference type="RefSeq" id="WP_050002180.1">
    <property type="nucleotide sequence ID" value="NZ_CP008887.1"/>
</dbReference>
<proteinExistence type="predicted"/>
<dbReference type="KEGG" id="teu:TEU_01945"/>
<accession>A0A097QRW3</accession>
<name>A0A097QRW3_9EURY</name>
<dbReference type="EMBL" id="CP008887">
    <property type="protein sequence ID" value="AIU69198.1"/>
    <property type="molecule type" value="Genomic_DNA"/>
</dbReference>
<evidence type="ECO:0000259" key="2">
    <source>
        <dbReference type="Pfam" id="PF04432"/>
    </source>
</evidence>
<dbReference type="GO" id="GO:0052592">
    <property type="term" value="F:oxidoreductase activity, acting on CH or CH2 groups, with an iron-sulfur protein as acceptor"/>
    <property type="evidence" value="ECO:0007669"/>
    <property type="project" value="TreeGrafter"/>
</dbReference>
<feature type="domain" description="Coenzyme F420 hydrogenase/dehydrogenase beta subunit N-terminal" evidence="1">
    <location>
        <begin position="15"/>
        <end position="89"/>
    </location>
</feature>
<gene>
    <name evidence="3" type="ORF">TEU_01945</name>
</gene>
<dbReference type="HOGENOM" id="CLU_037958_0_0_2"/>
<dbReference type="OrthoDB" id="37898at2157"/>
<sequence length="276" mass="31117">MMPVSESLLGQFYGVYLARAKDEEILKRKVASGGAVTALLCYALDKELVDGVVTSKRVKGFEGRAIVARNKDELLDAAGNSWSIVPFAARIKAKIEEEDLKEVAVVCLPCQAQFFGQMRDFPILETDFGNRIKYIISLFCMGTFAFEAFLNYLRVKYGVRAEEIEDIRLSRESLEIHRETGVLEIPLKEAYSYLQTGCLVCTDYTGLWSDISAGFVESEPGWTVLITRNARGEELVRRAEKEGYIELRDGSYVLGDVLKRAREKVARAQRNMAHLF</sequence>
<dbReference type="InterPro" id="IPR007525">
    <property type="entry name" value="FrhB_FdhB_C"/>
</dbReference>
<evidence type="ECO:0000313" key="3">
    <source>
        <dbReference type="EMBL" id="AIU69198.1"/>
    </source>
</evidence>
<dbReference type="AlphaFoldDB" id="A0A097QRW3"/>
<organism evidence="3 4">
    <name type="scientific">Thermococcus eurythermalis</name>
    <dbReference type="NCBI Taxonomy" id="1505907"/>
    <lineage>
        <taxon>Archaea</taxon>
        <taxon>Methanobacteriati</taxon>
        <taxon>Methanobacteriota</taxon>
        <taxon>Thermococci</taxon>
        <taxon>Thermococcales</taxon>
        <taxon>Thermococcaceae</taxon>
        <taxon>Thermococcus</taxon>
    </lineage>
</organism>
<evidence type="ECO:0000259" key="1">
    <source>
        <dbReference type="Pfam" id="PF04422"/>
    </source>
</evidence>
<dbReference type="STRING" id="1505907.TEU_01945"/>
<dbReference type="InterPro" id="IPR045220">
    <property type="entry name" value="FRHB/FDHB/HCAR-like"/>
</dbReference>
<evidence type="ECO:0000313" key="4">
    <source>
        <dbReference type="Proteomes" id="UP000029980"/>
    </source>
</evidence>
<reference evidence="3 4" key="1">
    <citation type="journal article" date="2015" name="Int. J. Syst. Evol. Microbiol.">
        <title>Thermococcus eurythermalis sp. nov., a conditional piezophilic hyperthermophilic archaeon with a wide temperature range isolated from an oil-immersed chimney in the Guaymas Basin.</title>
        <authorList>
            <person name="Zhao W."/>
            <person name="Zeng X."/>
            <person name="Xiao X."/>
        </authorList>
    </citation>
    <scope>NUCLEOTIDE SEQUENCE [LARGE SCALE GENOMIC DNA]</scope>
    <source>
        <strain evidence="3 4">A501</strain>
    </source>
</reference>
<keyword evidence="4" id="KW-1185">Reference proteome</keyword>
<dbReference type="PANTHER" id="PTHR31332:SF0">
    <property type="entry name" value="7-HYDROXYMETHYL CHLOROPHYLL A REDUCTASE, CHLOROPLASTIC"/>
    <property type="match status" value="1"/>
</dbReference>
<feature type="domain" description="Coenzyme F420 hydrogenase/dehydrogenase beta subunit C-terminal" evidence="2">
    <location>
        <begin position="101"/>
        <end position="249"/>
    </location>
</feature>
<dbReference type="Pfam" id="PF04432">
    <property type="entry name" value="FrhB_FdhB_C"/>
    <property type="match status" value="1"/>
</dbReference>
<protein>
    <submittedName>
        <fullName evidence="3">Coenzyme F420 hydrogenase</fullName>
    </submittedName>
</protein>
<dbReference type="Proteomes" id="UP000029980">
    <property type="component" value="Chromosome"/>
</dbReference>
<dbReference type="GeneID" id="25152194"/>
<dbReference type="InterPro" id="IPR007516">
    <property type="entry name" value="Co_F420_Hydgase/DH_bsu_N"/>
</dbReference>
<dbReference type="Pfam" id="PF04422">
    <property type="entry name" value="FrhB_FdhB_N"/>
    <property type="match status" value="1"/>
</dbReference>
<dbReference type="PANTHER" id="PTHR31332">
    <property type="entry name" value="7-HYDROXYMETHYL CHLOROPHYLL A REDUCTASE, CHLOROPLASTIC"/>
    <property type="match status" value="1"/>
</dbReference>